<dbReference type="PATRIC" id="fig|1195236.3.peg.2213"/>
<sequence>MTKTNGAKKLQSITASIIVQNDSKALTRLILSKYLITIMLSINRKKDFKNCRLLGRYFIQRVDKRPFEIPKQIMNTTSLVFADLILKFVFKNNVPNNR</sequence>
<dbReference type="EMBL" id="AORV01000030">
    <property type="protein sequence ID" value="EMS72161.1"/>
    <property type="molecule type" value="Genomic_DNA"/>
</dbReference>
<dbReference type="AlphaFoldDB" id="S0FP65"/>
<comment type="caution">
    <text evidence="1">The sequence shown here is derived from an EMBL/GenBank/DDBJ whole genome shotgun (WGS) entry which is preliminary data.</text>
</comment>
<organism evidence="1 2">
    <name type="scientific">Ruminiclostridium cellobioparum subsp. termitidis CT1112</name>
    <dbReference type="NCBI Taxonomy" id="1195236"/>
    <lineage>
        <taxon>Bacteria</taxon>
        <taxon>Bacillati</taxon>
        <taxon>Bacillota</taxon>
        <taxon>Clostridia</taxon>
        <taxon>Eubacteriales</taxon>
        <taxon>Oscillospiraceae</taxon>
        <taxon>Ruminiclostridium</taxon>
    </lineage>
</organism>
<keyword evidence="2" id="KW-1185">Reference proteome</keyword>
<gene>
    <name evidence="1" type="ORF">CTER_1893</name>
</gene>
<dbReference type="Proteomes" id="UP000014155">
    <property type="component" value="Unassembled WGS sequence"/>
</dbReference>
<evidence type="ECO:0000313" key="2">
    <source>
        <dbReference type="Proteomes" id="UP000014155"/>
    </source>
</evidence>
<reference evidence="1 2" key="1">
    <citation type="journal article" date="2013" name="Genome Announc.">
        <title>Draft Genome Sequence of the Cellulolytic, Mesophilic, Anaerobic Bacterium Clostridium termitidis Strain CT1112 (DSM 5398).</title>
        <authorList>
            <person name="Lal S."/>
            <person name="Ramachandran U."/>
            <person name="Zhang X."/>
            <person name="Munir R."/>
            <person name="Sparling R."/>
            <person name="Levin D.B."/>
        </authorList>
    </citation>
    <scope>NUCLEOTIDE SEQUENCE [LARGE SCALE GENOMIC DNA]</scope>
    <source>
        <strain evidence="1 2">CT1112</strain>
    </source>
</reference>
<evidence type="ECO:0000313" key="1">
    <source>
        <dbReference type="EMBL" id="EMS72161.1"/>
    </source>
</evidence>
<accession>S0FP65</accession>
<protein>
    <submittedName>
        <fullName evidence="1">Uncharacterized protein</fullName>
    </submittedName>
</protein>
<name>S0FP65_RUMCE</name>
<proteinExistence type="predicted"/>